<feature type="non-terminal residue" evidence="1">
    <location>
        <position position="98"/>
    </location>
</feature>
<organism evidence="1 2">
    <name type="scientific">Chaenocephalus aceratus</name>
    <name type="common">Blackfin icefish</name>
    <name type="synonym">Chaenichthys aceratus</name>
    <dbReference type="NCBI Taxonomy" id="36190"/>
    <lineage>
        <taxon>Eukaryota</taxon>
        <taxon>Metazoa</taxon>
        <taxon>Chordata</taxon>
        <taxon>Craniata</taxon>
        <taxon>Vertebrata</taxon>
        <taxon>Euteleostomi</taxon>
        <taxon>Actinopterygii</taxon>
        <taxon>Neopterygii</taxon>
        <taxon>Teleostei</taxon>
        <taxon>Neoteleostei</taxon>
        <taxon>Acanthomorphata</taxon>
        <taxon>Eupercaria</taxon>
        <taxon>Perciformes</taxon>
        <taxon>Notothenioidei</taxon>
        <taxon>Channichthyidae</taxon>
        <taxon>Chaenocephalus</taxon>
    </lineage>
</organism>
<evidence type="ECO:0000313" key="2">
    <source>
        <dbReference type="Proteomes" id="UP001057452"/>
    </source>
</evidence>
<keyword evidence="2" id="KW-1185">Reference proteome</keyword>
<dbReference type="Proteomes" id="UP001057452">
    <property type="component" value="Chromosome 4"/>
</dbReference>
<protein>
    <submittedName>
        <fullName evidence="1">Uncharacterized protein</fullName>
    </submittedName>
</protein>
<reference evidence="1" key="1">
    <citation type="submission" date="2022-05" db="EMBL/GenBank/DDBJ databases">
        <title>Chromosome-level genome of Chaenocephalus aceratus.</title>
        <authorList>
            <person name="Park H."/>
        </authorList>
    </citation>
    <scope>NUCLEOTIDE SEQUENCE</scope>
    <source>
        <strain evidence="1">KU_202001</strain>
    </source>
</reference>
<accession>A0ACB9XRE1</accession>
<evidence type="ECO:0000313" key="1">
    <source>
        <dbReference type="EMBL" id="KAI4829250.1"/>
    </source>
</evidence>
<sequence>MVTAAVKWIKQQPVQQACRLIGTAVQLVQQAVSQATSKHTAGGRHGNTDCEHAPESSPTTEGLSICPFQHLGEIPKRVRDVHLPRSPPPSSFLPPAAI</sequence>
<name>A0ACB9XRE1_CHAAC</name>
<gene>
    <name evidence="1" type="ORF">KUCAC02_023306</name>
</gene>
<proteinExistence type="predicted"/>
<comment type="caution">
    <text evidence="1">The sequence shown here is derived from an EMBL/GenBank/DDBJ whole genome shotgun (WGS) entry which is preliminary data.</text>
</comment>
<dbReference type="EMBL" id="CM043788">
    <property type="protein sequence ID" value="KAI4829250.1"/>
    <property type="molecule type" value="Genomic_DNA"/>
</dbReference>